<comment type="caution">
    <text evidence="2">The sequence shown here is derived from an EMBL/GenBank/DDBJ whole genome shotgun (WGS) entry which is preliminary data.</text>
</comment>
<dbReference type="PANTHER" id="PTHR42695:SF5">
    <property type="entry name" value="GLUTAMINE AMIDOTRANSFERASE YLR126C-RELATED"/>
    <property type="match status" value="1"/>
</dbReference>
<accession>A0ABV3ZBS6</accession>
<dbReference type="Gene3D" id="3.40.50.880">
    <property type="match status" value="1"/>
</dbReference>
<dbReference type="CDD" id="cd01741">
    <property type="entry name" value="GATase1_1"/>
    <property type="match status" value="1"/>
</dbReference>
<evidence type="ECO:0000259" key="1">
    <source>
        <dbReference type="Pfam" id="PF00117"/>
    </source>
</evidence>
<dbReference type="Pfam" id="PF00117">
    <property type="entry name" value="GATase"/>
    <property type="match status" value="1"/>
</dbReference>
<protein>
    <submittedName>
        <fullName evidence="2">Type 1 glutamine amidotransferase</fullName>
    </submittedName>
</protein>
<keyword evidence="2" id="KW-0315">Glutamine amidotransferase</keyword>
<dbReference type="InterPro" id="IPR044992">
    <property type="entry name" value="ChyE-like"/>
</dbReference>
<name>A0ABV3ZBS6_9BACT</name>
<reference evidence="2 3" key="1">
    <citation type="submission" date="2023-07" db="EMBL/GenBank/DDBJ databases">
        <authorList>
            <person name="Lian W.-H."/>
        </authorList>
    </citation>
    <scope>NUCLEOTIDE SEQUENCE [LARGE SCALE GENOMIC DNA]</scope>
    <source>
        <strain evidence="2 3">SYSU DXS3180</strain>
    </source>
</reference>
<evidence type="ECO:0000313" key="3">
    <source>
        <dbReference type="Proteomes" id="UP001560573"/>
    </source>
</evidence>
<proteinExistence type="predicted"/>
<organism evidence="2 3">
    <name type="scientific">Danxiaibacter flavus</name>
    <dbReference type="NCBI Taxonomy" id="3049108"/>
    <lineage>
        <taxon>Bacteria</taxon>
        <taxon>Pseudomonadati</taxon>
        <taxon>Bacteroidota</taxon>
        <taxon>Chitinophagia</taxon>
        <taxon>Chitinophagales</taxon>
        <taxon>Chitinophagaceae</taxon>
        <taxon>Danxiaibacter</taxon>
    </lineage>
</organism>
<dbReference type="InterPro" id="IPR029062">
    <property type="entry name" value="Class_I_gatase-like"/>
</dbReference>
<dbReference type="InterPro" id="IPR017926">
    <property type="entry name" value="GATASE"/>
</dbReference>
<sequence>MHIHYIQHAPFEGLGFIEEWLQHKGHTVSSTQVWESQDFPSLNSIDGLILMGGPMSVNDEHHLAWLSTEKKFLTDCIDAGKNILGICLGAQLIASCLGAPISKSTFTEIGWFDITIESSLGRWMNAPAPHKLKVFHWHGETFEIPEDAILHASSDGCSNQLFTYGENIAGLQFHPEMTTRDIATMFEFGEDEIVEGRYIQQVNEITQIPGNYEACHAFLSAILQKLF</sequence>
<feature type="domain" description="Glutamine amidotransferase" evidence="1">
    <location>
        <begin position="30"/>
        <end position="181"/>
    </location>
</feature>
<evidence type="ECO:0000313" key="2">
    <source>
        <dbReference type="EMBL" id="MEX6687324.1"/>
    </source>
</evidence>
<gene>
    <name evidence="2" type="ORF">QTN47_07445</name>
</gene>
<dbReference type="PANTHER" id="PTHR42695">
    <property type="entry name" value="GLUTAMINE AMIDOTRANSFERASE YLR126C-RELATED"/>
    <property type="match status" value="1"/>
</dbReference>
<keyword evidence="3" id="KW-1185">Reference proteome</keyword>
<dbReference type="PROSITE" id="PS51273">
    <property type="entry name" value="GATASE_TYPE_1"/>
    <property type="match status" value="1"/>
</dbReference>
<dbReference type="Proteomes" id="UP001560573">
    <property type="component" value="Unassembled WGS sequence"/>
</dbReference>
<dbReference type="SUPFAM" id="SSF52317">
    <property type="entry name" value="Class I glutamine amidotransferase-like"/>
    <property type="match status" value="1"/>
</dbReference>
<dbReference type="EMBL" id="JAULBC010000002">
    <property type="protein sequence ID" value="MEX6687324.1"/>
    <property type="molecule type" value="Genomic_DNA"/>
</dbReference>
<dbReference type="RefSeq" id="WP_369328728.1">
    <property type="nucleotide sequence ID" value="NZ_JAULBC010000002.1"/>
</dbReference>